<keyword evidence="4" id="KW-1185">Reference proteome</keyword>
<sequence length="78" mass="8825">MPSCTQAKAPSRAHKVLIDEECDRDTMARGNQRDLARAKNLKKQQEAAKSQKKQGDPKKRMENDAEILRQKQAAGTYL</sequence>
<dbReference type="RefSeq" id="XP_034011225.1">
    <property type="nucleotide sequence ID" value="XM_034156716.1"/>
</dbReference>
<feature type="region of interest" description="Disordered" evidence="1">
    <location>
        <begin position="37"/>
        <end position="78"/>
    </location>
</feature>
<dbReference type="EMBL" id="SWFT01000116">
    <property type="protein sequence ID" value="KAA8900086.1"/>
    <property type="molecule type" value="Genomic_DNA"/>
</dbReference>
<feature type="compositionally biased region" description="Basic and acidic residues" evidence="1">
    <location>
        <begin position="53"/>
        <end position="69"/>
    </location>
</feature>
<name>A0A642UJF6_DIURU</name>
<dbReference type="InterPro" id="IPR007513">
    <property type="entry name" value="SERF-like_N"/>
</dbReference>
<evidence type="ECO:0000256" key="1">
    <source>
        <dbReference type="SAM" id="MobiDB-lite"/>
    </source>
</evidence>
<dbReference type="VEuPathDB" id="FungiDB:DIURU_003902"/>
<dbReference type="Pfam" id="PF04419">
    <property type="entry name" value="SERF-like_N"/>
    <property type="match status" value="1"/>
</dbReference>
<feature type="domain" description="Small EDRK-rich factor-like N-terminal" evidence="2">
    <location>
        <begin position="27"/>
        <end position="61"/>
    </location>
</feature>
<organism evidence="3 4">
    <name type="scientific">Diutina rugosa</name>
    <name type="common">Yeast</name>
    <name type="synonym">Candida rugosa</name>
    <dbReference type="NCBI Taxonomy" id="5481"/>
    <lineage>
        <taxon>Eukaryota</taxon>
        <taxon>Fungi</taxon>
        <taxon>Dikarya</taxon>
        <taxon>Ascomycota</taxon>
        <taxon>Saccharomycotina</taxon>
        <taxon>Pichiomycetes</taxon>
        <taxon>Debaryomycetaceae</taxon>
        <taxon>Diutina</taxon>
    </lineage>
</organism>
<proteinExistence type="predicted"/>
<evidence type="ECO:0000259" key="2">
    <source>
        <dbReference type="Pfam" id="PF04419"/>
    </source>
</evidence>
<dbReference type="AlphaFoldDB" id="A0A642UJF6"/>
<dbReference type="Proteomes" id="UP000449547">
    <property type="component" value="Unassembled WGS sequence"/>
</dbReference>
<protein>
    <recommendedName>
        <fullName evidence="2">Small EDRK-rich factor-like N-terminal domain-containing protein</fullName>
    </recommendedName>
</protein>
<reference evidence="3 4" key="1">
    <citation type="submission" date="2019-07" db="EMBL/GenBank/DDBJ databases">
        <title>Genome assembly of two rare yeast pathogens: Diutina rugosa and Trichomonascus ciferrii.</title>
        <authorList>
            <person name="Mixao V."/>
            <person name="Saus E."/>
            <person name="Hansen A."/>
            <person name="Lass-Flor C."/>
            <person name="Gabaldon T."/>
        </authorList>
    </citation>
    <scope>NUCLEOTIDE SEQUENCE [LARGE SCALE GENOMIC DNA]</scope>
    <source>
        <strain evidence="3 4">CBS 613</strain>
    </source>
</reference>
<gene>
    <name evidence="3" type="ORF">DIURU_003902</name>
</gene>
<evidence type="ECO:0000313" key="3">
    <source>
        <dbReference type="EMBL" id="KAA8900086.1"/>
    </source>
</evidence>
<evidence type="ECO:0000313" key="4">
    <source>
        <dbReference type="Proteomes" id="UP000449547"/>
    </source>
</evidence>
<comment type="caution">
    <text evidence="3">The sequence shown here is derived from an EMBL/GenBank/DDBJ whole genome shotgun (WGS) entry which is preliminary data.</text>
</comment>
<dbReference type="SUPFAM" id="SSF118359">
    <property type="entry name" value="Expressed protein At2g23090/F21P24.15"/>
    <property type="match status" value="1"/>
</dbReference>
<dbReference type="GeneID" id="54782553"/>
<dbReference type="OrthoDB" id="18018at2759"/>
<accession>A0A642UJF6</accession>